<evidence type="ECO:0000313" key="2">
    <source>
        <dbReference type="EMBL" id="OQD78666.1"/>
    </source>
</evidence>
<dbReference type="Proteomes" id="UP000191522">
    <property type="component" value="Unassembled WGS sequence"/>
</dbReference>
<dbReference type="EMBL" id="MDYL01000001">
    <property type="protein sequence ID" value="OQD78666.1"/>
    <property type="molecule type" value="Genomic_DNA"/>
</dbReference>
<feature type="region of interest" description="Disordered" evidence="1">
    <location>
        <begin position="1"/>
        <end position="27"/>
    </location>
</feature>
<protein>
    <submittedName>
        <fullName evidence="2">Uncharacterized protein</fullName>
    </submittedName>
</protein>
<keyword evidence="3" id="KW-1185">Reference proteome</keyword>
<accession>A0A1V6PQ53</accession>
<reference evidence="3" key="1">
    <citation type="journal article" date="2017" name="Nat. Microbiol.">
        <title>Global analysis of biosynthetic gene clusters reveals vast potential of secondary metabolite production in Penicillium species.</title>
        <authorList>
            <person name="Nielsen J.C."/>
            <person name="Grijseels S."/>
            <person name="Prigent S."/>
            <person name="Ji B."/>
            <person name="Dainat J."/>
            <person name="Nielsen K.F."/>
            <person name="Frisvad J.C."/>
            <person name="Workman M."/>
            <person name="Nielsen J."/>
        </authorList>
    </citation>
    <scope>NUCLEOTIDE SEQUENCE [LARGE SCALE GENOMIC DNA]</scope>
    <source>
        <strain evidence="3">IBT 11843</strain>
    </source>
</reference>
<sequence length="177" mass="20231">MLTSIGLSQPKQPKEPQSESTSGENKASQAPTLQAHTLLCHLQVYIFSQTYLVPELKDLAFEKFSAVLKEIERPKCIDEQLAVIDCLSLAFLEVQPYDKLREWLAQYAAWCLHSLRLQPDFHQLLQRCPALSCRMMDILNPAVQAPWDVKWPKYRVPSYGARGFYEEGPPHEEDAVS</sequence>
<feature type="compositionally biased region" description="Polar residues" evidence="1">
    <location>
        <begin position="18"/>
        <end position="27"/>
    </location>
</feature>
<proteinExistence type="predicted"/>
<dbReference type="OrthoDB" id="6359816at2759"/>
<gene>
    <name evidence="2" type="ORF">PENDEC_c001G03526</name>
</gene>
<feature type="compositionally biased region" description="Polar residues" evidence="1">
    <location>
        <begin position="1"/>
        <end position="11"/>
    </location>
</feature>
<name>A0A1V6PQ53_PENDC</name>
<dbReference type="AlphaFoldDB" id="A0A1V6PQ53"/>
<organism evidence="2 3">
    <name type="scientific">Penicillium decumbens</name>
    <dbReference type="NCBI Taxonomy" id="69771"/>
    <lineage>
        <taxon>Eukaryota</taxon>
        <taxon>Fungi</taxon>
        <taxon>Dikarya</taxon>
        <taxon>Ascomycota</taxon>
        <taxon>Pezizomycotina</taxon>
        <taxon>Eurotiomycetes</taxon>
        <taxon>Eurotiomycetidae</taxon>
        <taxon>Eurotiales</taxon>
        <taxon>Aspergillaceae</taxon>
        <taxon>Penicillium</taxon>
    </lineage>
</organism>
<evidence type="ECO:0000313" key="3">
    <source>
        <dbReference type="Proteomes" id="UP000191522"/>
    </source>
</evidence>
<comment type="caution">
    <text evidence="2">The sequence shown here is derived from an EMBL/GenBank/DDBJ whole genome shotgun (WGS) entry which is preliminary data.</text>
</comment>
<evidence type="ECO:0000256" key="1">
    <source>
        <dbReference type="SAM" id="MobiDB-lite"/>
    </source>
</evidence>